<dbReference type="EMBL" id="BARV01024286">
    <property type="protein sequence ID" value="GAI45682.1"/>
    <property type="molecule type" value="Genomic_DNA"/>
</dbReference>
<comment type="caution">
    <text evidence="1">The sequence shown here is derived from an EMBL/GenBank/DDBJ whole genome shotgun (WGS) entry which is preliminary data.</text>
</comment>
<proteinExistence type="predicted"/>
<sequence length="50" mass="5791">NFGDLFQALWDDFRLSKSDALKELNVSSQQEMAELPSECYRRVAAVRLKN</sequence>
<feature type="non-terminal residue" evidence="1">
    <location>
        <position position="1"/>
    </location>
</feature>
<evidence type="ECO:0000313" key="1">
    <source>
        <dbReference type="EMBL" id="GAI45682.1"/>
    </source>
</evidence>
<dbReference type="AlphaFoldDB" id="X1NNT6"/>
<name>X1NNT6_9ZZZZ</name>
<protein>
    <submittedName>
        <fullName evidence="1">Uncharacterized protein</fullName>
    </submittedName>
</protein>
<gene>
    <name evidence="1" type="ORF">S06H3_39663</name>
</gene>
<accession>X1NNT6</accession>
<organism evidence="1">
    <name type="scientific">marine sediment metagenome</name>
    <dbReference type="NCBI Taxonomy" id="412755"/>
    <lineage>
        <taxon>unclassified sequences</taxon>
        <taxon>metagenomes</taxon>
        <taxon>ecological metagenomes</taxon>
    </lineage>
</organism>
<reference evidence="1" key="1">
    <citation type="journal article" date="2014" name="Front. Microbiol.">
        <title>High frequency of phylogenetically diverse reductive dehalogenase-homologous genes in deep subseafloor sedimentary metagenomes.</title>
        <authorList>
            <person name="Kawai M."/>
            <person name="Futagami T."/>
            <person name="Toyoda A."/>
            <person name="Takaki Y."/>
            <person name="Nishi S."/>
            <person name="Hori S."/>
            <person name="Arai W."/>
            <person name="Tsubouchi T."/>
            <person name="Morono Y."/>
            <person name="Uchiyama I."/>
            <person name="Ito T."/>
            <person name="Fujiyama A."/>
            <person name="Inagaki F."/>
            <person name="Takami H."/>
        </authorList>
    </citation>
    <scope>NUCLEOTIDE SEQUENCE</scope>
    <source>
        <strain evidence="1">Expedition CK06-06</strain>
    </source>
</reference>